<name>A0A554VDK9_9FLAO</name>
<feature type="domain" description="DUF11" evidence="2">
    <location>
        <begin position="3360"/>
        <end position="3473"/>
    </location>
</feature>
<dbReference type="EMBL" id="VLNR01000068">
    <property type="protein sequence ID" value="TSE04987.1"/>
    <property type="molecule type" value="Genomic_DNA"/>
</dbReference>
<dbReference type="Pfam" id="PF19076">
    <property type="entry name" value="CshA_repeat"/>
    <property type="match status" value="1"/>
</dbReference>
<proteinExistence type="predicted"/>
<dbReference type="InterPro" id="IPR026395">
    <property type="entry name" value="CshA_fibril"/>
</dbReference>
<evidence type="ECO:0000313" key="4">
    <source>
        <dbReference type="EMBL" id="TSE04987.1"/>
    </source>
</evidence>
<dbReference type="Gene3D" id="2.60.40.3080">
    <property type="match status" value="3"/>
</dbReference>
<protein>
    <submittedName>
        <fullName evidence="4">DUF11 domain-containing protein</fullName>
    </submittedName>
</protein>
<feature type="compositionally biased region" description="Acidic residues" evidence="1">
    <location>
        <begin position="3606"/>
        <end position="3617"/>
    </location>
</feature>
<dbReference type="PANTHER" id="PTHR34819">
    <property type="entry name" value="LARGE CYSTEINE-RICH PERIPLASMIC PROTEIN OMCB"/>
    <property type="match status" value="1"/>
</dbReference>
<organism evidence="4 5">
    <name type="scientific">Aquimarina algiphila</name>
    <dbReference type="NCBI Taxonomy" id="2047982"/>
    <lineage>
        <taxon>Bacteria</taxon>
        <taxon>Pseudomonadati</taxon>
        <taxon>Bacteroidota</taxon>
        <taxon>Flavobacteriia</taxon>
        <taxon>Flavobacteriales</taxon>
        <taxon>Flavobacteriaceae</taxon>
        <taxon>Aquimarina</taxon>
    </lineage>
</organism>
<dbReference type="Pfam" id="PF13585">
    <property type="entry name" value="CHU_C"/>
    <property type="match status" value="1"/>
</dbReference>
<dbReference type="NCBIfam" id="TIGR01451">
    <property type="entry name" value="B_ant_repeat"/>
    <property type="match status" value="8"/>
</dbReference>
<feature type="domain" description="DUF11" evidence="2">
    <location>
        <begin position="2979"/>
        <end position="3092"/>
    </location>
</feature>
<dbReference type="Proteomes" id="UP000318833">
    <property type="component" value="Unassembled WGS sequence"/>
</dbReference>
<feature type="domain" description="DUF11" evidence="2">
    <location>
        <begin position="3630"/>
        <end position="3743"/>
    </location>
</feature>
<gene>
    <name evidence="4" type="ORF">FOF46_24485</name>
</gene>
<dbReference type="InterPro" id="IPR013783">
    <property type="entry name" value="Ig-like_fold"/>
</dbReference>
<evidence type="ECO:0000259" key="2">
    <source>
        <dbReference type="Pfam" id="PF01345"/>
    </source>
</evidence>
<dbReference type="RefSeq" id="WP_143918280.1">
    <property type="nucleotide sequence ID" value="NZ_CANMIK010000033.1"/>
</dbReference>
<dbReference type="Pfam" id="PF17963">
    <property type="entry name" value="Big_9"/>
    <property type="match status" value="2"/>
</dbReference>
<evidence type="ECO:0000259" key="3">
    <source>
        <dbReference type="Pfam" id="PF19076"/>
    </source>
</evidence>
<comment type="caution">
    <text evidence="4">The sequence shown here is derived from an EMBL/GenBank/DDBJ whole genome shotgun (WGS) entry which is preliminary data.</text>
</comment>
<dbReference type="InterPro" id="IPR047589">
    <property type="entry name" value="DUF11_rpt"/>
</dbReference>
<dbReference type="Pfam" id="PF22352">
    <property type="entry name" value="K319L-like_PKD"/>
    <property type="match status" value="3"/>
</dbReference>
<feature type="domain" description="DUF11" evidence="2">
    <location>
        <begin position="3108"/>
        <end position="3223"/>
    </location>
</feature>
<keyword evidence="5" id="KW-1185">Reference proteome</keyword>
<feature type="region of interest" description="Disordered" evidence="1">
    <location>
        <begin position="3592"/>
        <end position="3617"/>
    </location>
</feature>
<dbReference type="InterPro" id="IPR026341">
    <property type="entry name" value="T9SS_type_B"/>
</dbReference>
<dbReference type="PANTHER" id="PTHR34819:SF3">
    <property type="entry name" value="CELL SURFACE PROTEIN"/>
    <property type="match status" value="1"/>
</dbReference>
<feature type="domain" description="DUF11" evidence="2">
    <location>
        <begin position="3232"/>
        <end position="3340"/>
    </location>
</feature>
<feature type="domain" description="DUF11" evidence="2">
    <location>
        <begin position="1453"/>
        <end position="1568"/>
    </location>
</feature>
<accession>A0A554VDK9</accession>
<dbReference type="Gene3D" id="2.60.40.10">
    <property type="entry name" value="Immunoglobulins"/>
    <property type="match status" value="12"/>
</dbReference>
<feature type="domain" description="CshA" evidence="3">
    <location>
        <begin position="1642"/>
        <end position="1692"/>
    </location>
</feature>
<dbReference type="OrthoDB" id="9805017at2"/>
<sequence length="3842" mass="401658">MKQFYLTEKKKIPSRLLTRTNKLFLQFCVLLVVFFAGVTTVKSQSCTINAGLNQTICINDTMQLQGSSPDTYASGPTWSQTAGPTVIISDPTIDNPIITGFIAGNTYEFEYTAECFNGDTPSQTVSIVVNPITIADAGTDVASCPDNTGSIVVNGNSPGNINETGQWSIVGGNGAGVSISLPNSASTPITLSETNAGSTTLRWTITNSVSSCSSSSDITVTNYGGEIPVNAGPNQSLDQCYTVSRSTNLNGSFGGNNLNGQQGTWTFVSGPSFPSITNPNSANTNVSDLIEGTYTFRWNVVGPCATGSDTVNIVIDPATQDITPATIQDNNQRFCDASITETTLVGSTPDFTNETVEWNQTGGPPATIVSPMNSTTQITGLASPGDYTFTYTITNNVTLCTEVATARVRYNVGVIDIVVNSGNDIVAPCGDTTVNVPFTFTNGNNTQYSIISGPSASAISFPTSYQNAVSSPTTINIFDVPGTYTVNFRRRRTGNQLTGCDEANDAINIIISAPPSGANAGVNQDFACGQVGGTLAGSPILPQELSVWSQVSGPNTATISDIYAQNPLLSDMIPGTYEFRYTVTAGPNCVPPITDEVIIEVSPISNNPVDAGPDQIDICVGANVELAANAGSAAQTGTWTGPPGITFSDINDPNAVASGFSSPSTTYTLTWSLDIVDNTACTLAPATDTVDITTSADISPTAAAAGVDQCLAGGTTNVSLSGNAPATTPNPEEGLWTVSPAAGVTFAPDATQPNAVATVPSDGVYIFTWTIQYTAPTPNGCASTSDDVQVVIADTNLSVSAGPDQELCLDPLLLSFDMNATPAPAGGTGTWNLVSGGQFSVDDENSPTATFSNLLDGTYVFEWVISFEDCPVTSPADQVTIVVGIPPTVANIPAGDQVICATTNAVITADPLLNPITESGVWSLVSGPNTPSIDNPSNNNINVSGLTTGTYVFNWTVTSSSPISSVTGDPLCPTSSQNVMIDVYAPSSAGPDQDLCEVTSVFLEATPGTTGTWTQVANGAPVSTINQSSPGSNTANASVIPGNTYEFQFETNYTTPGDVCNNTDTVIITISDGPSVDPIAGTSRFICSDDTTSITLAGSTPPADPGLTATWSILEQPSGTASIPIGDINNPNATLNGLSEAGVYILQWNYSIDNCTDKASIVRIEVFGGPISAGSDQTNACQEDTQLNATLPEFAEGTWSFANPGDDPSGGVVVINDINNPQTILSNVPGDVGNDGIDDIYVLTWTVSYSNTSPFTDPVSPNLCDPQSDTVTLTFTGVPPTPADAGPDQNLCDETQTFLNAVPLASGTGTWTQTGGPAGPIITAPNNPNSLVIDLAPETYEFTWTTVGGGCTSTDIMEVTVVSDPIIAEAGPDQNLPEFSIVTLGATAASPPSVGRWTQVSGPNVANIDDNTNPNSNVTSTIAGTYIFEWTVTNGSCDPRSDQVTIVIIPIVDLELSKSVLPAAAKIGETVTFTVAITNNNASGSSDATGVEVVDIIPAGYSLVPGTVSNSGLYNAGNLSITWSGVNVPNGTTVNLTFDATVNATGPYNNSAQITASNEFDPDSTPNNDVPGEDDQDEATITITPNDPPVAVNDQSLNNTLGDPVPVIILNNDSDSDGTLDPESVDLDTPVGATSIITDLDGDVIGFTAPGEGSWAYDDDTGELTFSPEPGFTGNPTDITYTVRDDSGNTSNVATVNIEYTFTPLVANDDTNLTPTPINDPTILNIINNDLLADGSTPNPSDVDVDLDLTTPGIQNTLNVPTQGDWVYNPGTGQVTFTPVGGFTNSPTPITYELTDLDNNQTDTALITIVYQQPPVANDDQSLANAVGTTVNLPITTNDNDPDGLIDPATVNLIPPGGAIGIVTDLNGNVIEFIVPGEGTWSYNGITGLLSFSPETGYTGNPTDITYTVRDDDGNLSNVASINIEYTPTPPIANDDTNTVATPIGNNTDVSVLDNDTLGDGSTPDVTDVSIDLDPGTPGIQTTLNVPGQGDWTYSPVTGIVTFDPIPAFTGNPTPITYELTDLDNNQTDTALITVIYQQPPVADNDDSLANTVGTTVTVPILNGDTDPDGTIDPTSVNLTTPGGATNVITSLDGDVIGFTVPGEGVWLYNETTGGLSFDPVIGFTGNPTDVTYTVDDNDGNTSNLATVNIEYTPTPPVANDDTNAVATVIGNNTDVSILDNDTLADGTTPDVTDVSIDLDPGTPGIQTTLNVPGQGDWTYSPVTGIVTFDPIPAFTGNPTPITYELTDLDNNQTDTALITVIYQIPPVADDDDSLANTAGDTVNVPILTGDTDADGTIDPTTVDLTTPGGATNVITSLDGDVIGFTVPGEGVWSYDETTGQLSFDPQDGFTGNPTDITYTVDDNDGNTSNLATVNIEYTPTPPVANDDTNAVATVIGNNTDVSILDNDTLADGTTPDVTDVSIDLDPGTPGIQTTLNVPGQGDWTYSPVTGIVTFDPIPAFTGNPTPITYELTDLDNNQTDTALITVIYQIPPVADDDDSLANTAGDTVNVQILTGDTDADGTIDPMSVNLTTPVGATNVITDLNGDVIGFTVPGEGIWSYNEITGELSFDPQDGFTGNPTDITYTVDDNDGNTSNLATVNIEYTPTPPVPNDDNSSNNVTNNSVTLNIINNDVLADGSTPLPTDVFVDLVIPITATSPVIGANFTTIGFTVPNEGDWLYNEATGQMTFTPEAGFTGDPTPIDYNIIDSDNLEISVAPATITIDYAIQPPVAVDNEDLNNTPGDTVDITILTNDSDPDGTLDPNGVNLIPPAGATGIITDGDGDVTEFTVTGEGTWTYNPATQILSFDPDPGFITDPTPIFYTVDDNDGNPSNQVEVRIDYLDVADLSLIKRVVDNDITPFTGTEITFEVRVTNDGPALATGVSVTDLLPNGYDFVLYSSTAGVYDETTGIWNIGTIPSGDTETLLIDVLVNETGNYTNVAQVTASGVLDLDSTPNNNILAEDDQDEVVVTPVLTPRIDLSVTKVADDLTPNVGGTITFTMTVTNDGPSNATNVVVTDLLASGYQYVSSTVTVGTYEPLNGSWTIGNLANSVTQTLTITANVLAMGDYTNVVEVTDATENDIDSTPANNDDTEDDQVTIEPIPISVSDLRVTKSVNNATPQVGSDIQFTILLENLGLSSDRNIVVTDLLPTGYTFVSYEATAGVYDDVSGLWTVNRTLIQGDIERLTITATVNPTGVYTNIAEITASDNLATDPNIPNNTSTIGTTPIPVADLSLAKTVNNTTPDVTDNITFTLTLTNDGPSEATGVVVTDPIPSGFNWISDTSGGDYNSGTGLWTIGNLGIGATTSIDITVSINTLGNYTNVAEVTAVNELDPDSTPNNDILAEDDQEEVQVFPRVITDISVTKAVDVMSPAVGDQITFTITITNDGPSNATGIVVEDVLASGYMFDSANPSVGIYDETIGSWDIGNLANGITETLTITVTVLPTGSYSNTAELIALDTFDPDSNPDNNVDSEDDQDTVNPMPSGLADLSIEKVVNNATPLVGDTVEFVINVTNSGDSNATGVEITDQLPIGYTFVSFVATAGLYNSTTGIWSINGTILNGTTESLIILATVNEPTNTADEYINIAEITRSDQADPDSDTTSGVDNDDFADGIPDDDESTVVVTPQFVDIGVDKIVSPVNVTIGEEVMFTITATNNSNTNVATNVQIQDVLPTGYRYVSSSASSGDYNQVSGLWIVPTVNTNETETLTITAEVLDIDDYINVASLFDLDQFDINTDNDSGEAFVVTQCLTVFNEFSPNNDGVNDTFSIDCISQYPDNRLEIYNRWGNIVFEKDGYDNSWDGTSNGRAVIYVEDKLPVGTYYYILDLGDGTKPKAGWVYLNR</sequence>
<feature type="domain" description="DUF11" evidence="2">
    <location>
        <begin position="2846"/>
        <end position="2958"/>
    </location>
</feature>
<dbReference type="InterPro" id="IPR001434">
    <property type="entry name" value="OmcB-like_DUF11"/>
</dbReference>
<dbReference type="InterPro" id="IPR051172">
    <property type="entry name" value="Chlamydia_OmcB"/>
</dbReference>
<evidence type="ECO:0000256" key="1">
    <source>
        <dbReference type="SAM" id="MobiDB-lite"/>
    </source>
</evidence>
<dbReference type="NCBIfam" id="TIGR04131">
    <property type="entry name" value="Bac_Flav_CTERM"/>
    <property type="match status" value="1"/>
</dbReference>
<evidence type="ECO:0000313" key="5">
    <source>
        <dbReference type="Proteomes" id="UP000318833"/>
    </source>
</evidence>
<feature type="region of interest" description="Disordered" evidence="1">
    <location>
        <begin position="3461"/>
        <end position="3480"/>
    </location>
</feature>
<feature type="region of interest" description="Disordered" evidence="1">
    <location>
        <begin position="1549"/>
        <end position="1590"/>
    </location>
</feature>
<reference evidence="4 5" key="1">
    <citation type="submission" date="2019-07" db="EMBL/GenBank/DDBJ databases">
        <title>The draft genome sequence of Aquimarina algiphila M91.</title>
        <authorList>
            <person name="Meng X."/>
        </authorList>
    </citation>
    <scope>NUCLEOTIDE SEQUENCE [LARGE SCALE GENOMIC DNA]</scope>
    <source>
        <strain evidence="4 5">M91</strain>
    </source>
</reference>
<feature type="compositionally biased region" description="Polar residues" evidence="1">
    <location>
        <begin position="1549"/>
        <end position="1568"/>
    </location>
</feature>
<dbReference type="Pfam" id="PF01345">
    <property type="entry name" value="DUF11"/>
    <property type="match status" value="8"/>
</dbReference>
<feature type="domain" description="DUF11" evidence="2">
    <location>
        <begin position="3489"/>
        <end position="3600"/>
    </location>
</feature>